<reference evidence="2" key="1">
    <citation type="submission" date="2016-09" db="EMBL/GenBank/DDBJ databases">
        <authorList>
            <person name="Hebert L."/>
            <person name="Moumen B."/>
        </authorList>
    </citation>
    <scope>NUCLEOTIDE SEQUENCE [LARGE SCALE GENOMIC DNA]</scope>
    <source>
        <strain evidence="2">OVI</strain>
    </source>
</reference>
<organism evidence="2 3">
    <name type="scientific">Trypanosoma equiperdum</name>
    <dbReference type="NCBI Taxonomy" id="5694"/>
    <lineage>
        <taxon>Eukaryota</taxon>
        <taxon>Discoba</taxon>
        <taxon>Euglenozoa</taxon>
        <taxon>Kinetoplastea</taxon>
        <taxon>Metakinetoplastina</taxon>
        <taxon>Trypanosomatida</taxon>
        <taxon>Trypanosomatidae</taxon>
        <taxon>Trypanosoma</taxon>
    </lineage>
</organism>
<feature type="region of interest" description="Disordered" evidence="1">
    <location>
        <begin position="849"/>
        <end position="870"/>
    </location>
</feature>
<keyword evidence="3" id="KW-1185">Reference proteome</keyword>
<feature type="region of interest" description="Disordered" evidence="1">
    <location>
        <begin position="753"/>
        <end position="807"/>
    </location>
</feature>
<gene>
    <name evidence="2" type="ORF">TEOVI_000839400</name>
</gene>
<evidence type="ECO:0000256" key="1">
    <source>
        <dbReference type="SAM" id="MobiDB-lite"/>
    </source>
</evidence>
<feature type="region of interest" description="Disordered" evidence="1">
    <location>
        <begin position="642"/>
        <end position="662"/>
    </location>
</feature>
<proteinExistence type="predicted"/>
<evidence type="ECO:0000313" key="2">
    <source>
        <dbReference type="EMBL" id="SCU67472.1"/>
    </source>
</evidence>
<sequence>MSAFALATRGEPVSWEKLVVRALSFIDATPSVAATNALHALTSYSASPPSIYCDAAAGVRNAKLHSGLLLSLHHATAQWPKLLRHMLAPPPVIVGEQSLPISGPAMELFVVLYNASVSNCEAGFAAMSRAHADAAGTGMMTAAETPSSSPLANSKSAFKSFTMGAELAFLAEQALAEGGDELLPAVDRHSLQKQLDFRSIHELAELCVATAKYVYSTTSGAVSKKHDTLAKLAYAAATTAVPLGLKAMSLLLTVMSRLLTAAYHRHMAEHYYRLDKVPDMSLVLGHIMYAMKLLKKIQVDCPAVLRGHATSQKAPPSSSSDAMRSVRQLLGQISASIVGNGGTGAKEQGCQSINELADLLEEGDMMKVFPLAGSLVRDVAKLHEKYQHENSVVYYSRPASDEEIKDDVPEAKLLDVASDSIRYSSNREELLEVLAKRLDTDLSKFAELPAPDELASSLEGREMMVRVRDKLKALQQLTADAKETLSIPHFVEPTLTQLESLLQPYVKPAIQDRGASRNDEGSGATTDSPCPLDSCLDAAVNNVEEALSRHLQVSNGLYRAKCEYIGEYVGPFEVTETLKNRQHAWLTRVHQLRSSVRSILIHRDKKVELRETLLLPESTVLQPCLANAVTVVERAGDLLSSLEPKRASRGTTPPASDNSSDEQLSAAARLQVLLETLCEADGSLTAAFERAQPLRDETRWARVAGVLREAAELIGEGNNIVSAAVSATDEMEKQQSRIVVHPIERLQDVVFETPSLPGQRKRRGKQAEPPRQRMATPTKQELEGASCSTSEQAPCRKGKNRHTGLGEKAEVVEGVRWSWPSTVEKGIRTENTSGAESPADNVAVVGSVRSTKRSREGTPLSPLNSSVASDAAGQLNIPEAEASPLFKRRIKELNSGRIGRKGGEAGGRKGN</sequence>
<dbReference type="RefSeq" id="XP_067078783.1">
    <property type="nucleotide sequence ID" value="XM_067222682.1"/>
</dbReference>
<protein>
    <submittedName>
        <fullName evidence="2">Uncharacterized protein</fullName>
    </submittedName>
</protein>
<dbReference type="GeneID" id="92382328"/>
<dbReference type="Proteomes" id="UP000195570">
    <property type="component" value="Unassembled WGS sequence"/>
</dbReference>
<evidence type="ECO:0000313" key="3">
    <source>
        <dbReference type="Proteomes" id="UP000195570"/>
    </source>
</evidence>
<dbReference type="VEuPathDB" id="TriTrypDB:TEOVI_000839400"/>
<name>A0A1G4I6A8_TRYEQ</name>
<comment type="caution">
    <text evidence="2">The sequence shown here is derived from an EMBL/GenBank/DDBJ whole genome shotgun (WGS) entry which is preliminary data.</text>
</comment>
<dbReference type="EMBL" id="CZPT02000749">
    <property type="protein sequence ID" value="SCU67472.1"/>
    <property type="molecule type" value="Genomic_DNA"/>
</dbReference>
<dbReference type="AlphaFoldDB" id="A0A1G4I6A8"/>
<accession>A0A1G4I6A8</accession>
<feature type="compositionally biased region" description="Polar residues" evidence="1">
    <location>
        <begin position="649"/>
        <end position="662"/>
    </location>
</feature>